<accession>A0A6G1DIZ5</accession>
<keyword evidence="2" id="KW-1185">Reference proteome</keyword>
<comment type="caution">
    <text evidence="1">The sequence shown here is derived from an EMBL/GenBank/DDBJ whole genome shotgun (WGS) entry which is preliminary data.</text>
</comment>
<proteinExistence type="predicted"/>
<evidence type="ECO:0000313" key="1">
    <source>
        <dbReference type="EMBL" id="KAF0912427.1"/>
    </source>
</evidence>
<dbReference type="PANTHER" id="PTHR35360">
    <property type="entry name" value="OS01G0324125 PROTEIN-RELATED"/>
    <property type="match status" value="1"/>
</dbReference>
<dbReference type="Proteomes" id="UP000479710">
    <property type="component" value="Unassembled WGS sequence"/>
</dbReference>
<evidence type="ECO:0000313" key="2">
    <source>
        <dbReference type="Proteomes" id="UP000479710"/>
    </source>
</evidence>
<dbReference type="AlphaFoldDB" id="A0A6G1DIZ5"/>
<reference evidence="1 2" key="1">
    <citation type="submission" date="2019-11" db="EMBL/GenBank/DDBJ databases">
        <title>Whole genome sequence of Oryza granulata.</title>
        <authorList>
            <person name="Li W."/>
        </authorList>
    </citation>
    <scope>NUCLEOTIDE SEQUENCE [LARGE SCALE GENOMIC DNA]</scope>
    <source>
        <strain evidence="2">cv. Menghai</strain>
        <tissue evidence="1">Leaf</tissue>
    </source>
</reference>
<gene>
    <name evidence="1" type="ORF">E2562_014066</name>
</gene>
<dbReference type="OrthoDB" id="696348at2759"/>
<dbReference type="EMBL" id="SPHZ02000006">
    <property type="protein sequence ID" value="KAF0912427.1"/>
    <property type="molecule type" value="Genomic_DNA"/>
</dbReference>
<sequence length="152" mass="17478">MVEDVLKVVAKGRGVEMTQGTFLPINGYHMYNNVQKDLSHEAAARLLLVQGPLMATLWVNDEHMICTAENNLVYRGSSDREDDPNHTIVCFAYRFVGEELHLRVLDNHTDNGPVRWVLYKCIDAIYLLTLKEPLTKELIDRYRKKGEGENFL</sequence>
<protein>
    <submittedName>
        <fullName evidence="1">Uncharacterized protein</fullName>
    </submittedName>
</protein>
<name>A0A6G1DIZ5_9ORYZ</name>
<dbReference type="PANTHER" id="PTHR35360:SF2">
    <property type="entry name" value="OS01G0324125 PROTEIN"/>
    <property type="match status" value="1"/>
</dbReference>
<organism evidence="1 2">
    <name type="scientific">Oryza meyeriana var. granulata</name>
    <dbReference type="NCBI Taxonomy" id="110450"/>
    <lineage>
        <taxon>Eukaryota</taxon>
        <taxon>Viridiplantae</taxon>
        <taxon>Streptophyta</taxon>
        <taxon>Embryophyta</taxon>
        <taxon>Tracheophyta</taxon>
        <taxon>Spermatophyta</taxon>
        <taxon>Magnoliopsida</taxon>
        <taxon>Liliopsida</taxon>
        <taxon>Poales</taxon>
        <taxon>Poaceae</taxon>
        <taxon>BOP clade</taxon>
        <taxon>Oryzoideae</taxon>
        <taxon>Oryzeae</taxon>
        <taxon>Oryzinae</taxon>
        <taxon>Oryza</taxon>
        <taxon>Oryza meyeriana</taxon>
    </lineage>
</organism>